<sequence length="208" mass="24702">FPTIEALIRRYLRPNIIQYLLNQMKESDEDLKDELDSVSICAKFLLQQLDYSSIVEIWNISRPFHDMNEQENNTNESFVDELLFYRRVWGLAYTATNKCLLHRDEEFIKIIENYLANDNSNKENELINVQLRNPRKVITRGRPKFVSHHNNETNRKNKNTMQESMTHRKRKRGPNLCSNCKKPGHNTARCPKKDVEQTSEEETEEETK</sequence>
<accession>A0ACA9S1X9</accession>
<evidence type="ECO:0000313" key="2">
    <source>
        <dbReference type="Proteomes" id="UP000789920"/>
    </source>
</evidence>
<feature type="non-terminal residue" evidence="1">
    <location>
        <position position="1"/>
    </location>
</feature>
<proteinExistence type="predicted"/>
<dbReference type="EMBL" id="CAJVQC010080957">
    <property type="protein sequence ID" value="CAG8818394.1"/>
    <property type="molecule type" value="Genomic_DNA"/>
</dbReference>
<name>A0ACA9S1X9_9GLOM</name>
<organism evidence="1 2">
    <name type="scientific">Racocetra persica</name>
    <dbReference type="NCBI Taxonomy" id="160502"/>
    <lineage>
        <taxon>Eukaryota</taxon>
        <taxon>Fungi</taxon>
        <taxon>Fungi incertae sedis</taxon>
        <taxon>Mucoromycota</taxon>
        <taxon>Glomeromycotina</taxon>
        <taxon>Glomeromycetes</taxon>
        <taxon>Diversisporales</taxon>
        <taxon>Gigasporaceae</taxon>
        <taxon>Racocetra</taxon>
    </lineage>
</organism>
<protein>
    <submittedName>
        <fullName evidence="1">12915_t:CDS:1</fullName>
    </submittedName>
</protein>
<reference evidence="1" key="1">
    <citation type="submission" date="2021-06" db="EMBL/GenBank/DDBJ databases">
        <authorList>
            <person name="Kallberg Y."/>
            <person name="Tangrot J."/>
            <person name="Rosling A."/>
        </authorList>
    </citation>
    <scope>NUCLEOTIDE SEQUENCE</scope>
    <source>
        <strain evidence="1">MA461A</strain>
    </source>
</reference>
<comment type="caution">
    <text evidence="1">The sequence shown here is derived from an EMBL/GenBank/DDBJ whole genome shotgun (WGS) entry which is preliminary data.</text>
</comment>
<keyword evidence="2" id="KW-1185">Reference proteome</keyword>
<evidence type="ECO:0000313" key="1">
    <source>
        <dbReference type="EMBL" id="CAG8818394.1"/>
    </source>
</evidence>
<dbReference type="Proteomes" id="UP000789920">
    <property type="component" value="Unassembled WGS sequence"/>
</dbReference>
<gene>
    <name evidence="1" type="ORF">RPERSI_LOCUS24900</name>
</gene>